<protein>
    <recommendedName>
        <fullName evidence="2">NAD(P)-binding domain-containing protein</fullName>
    </recommendedName>
</protein>
<organism evidence="3">
    <name type="scientific">marine metagenome</name>
    <dbReference type="NCBI Taxonomy" id="408172"/>
    <lineage>
        <taxon>unclassified sequences</taxon>
        <taxon>metagenomes</taxon>
        <taxon>ecological metagenomes</taxon>
    </lineage>
</organism>
<accession>A0A382TCY3</accession>
<feature type="non-terminal residue" evidence="3">
    <location>
        <position position="56"/>
    </location>
</feature>
<evidence type="ECO:0000259" key="2">
    <source>
        <dbReference type="Pfam" id="PF16363"/>
    </source>
</evidence>
<dbReference type="Gene3D" id="3.40.50.720">
    <property type="entry name" value="NAD(P)-binding Rossmann-like Domain"/>
    <property type="match status" value="1"/>
</dbReference>
<dbReference type="InterPro" id="IPR016040">
    <property type="entry name" value="NAD(P)-bd_dom"/>
</dbReference>
<dbReference type="AlphaFoldDB" id="A0A382TCY3"/>
<dbReference type="InterPro" id="IPR036291">
    <property type="entry name" value="NAD(P)-bd_dom_sf"/>
</dbReference>
<keyword evidence="1" id="KW-0472">Membrane</keyword>
<name>A0A382TCY3_9ZZZZ</name>
<feature type="domain" description="NAD(P)-binding" evidence="2">
    <location>
        <begin position="3"/>
        <end position="56"/>
    </location>
</feature>
<proteinExistence type="predicted"/>
<reference evidence="3" key="1">
    <citation type="submission" date="2018-05" db="EMBL/GenBank/DDBJ databases">
        <authorList>
            <person name="Lanie J.A."/>
            <person name="Ng W.-L."/>
            <person name="Kazmierczak K.M."/>
            <person name="Andrzejewski T.M."/>
            <person name="Davidsen T.M."/>
            <person name="Wayne K.J."/>
            <person name="Tettelin H."/>
            <person name="Glass J.I."/>
            <person name="Rusch D."/>
            <person name="Podicherti R."/>
            <person name="Tsui H.-C.T."/>
            <person name="Winkler M.E."/>
        </authorList>
    </citation>
    <scope>NUCLEOTIDE SEQUENCE</scope>
</reference>
<evidence type="ECO:0000256" key="1">
    <source>
        <dbReference type="SAM" id="Phobius"/>
    </source>
</evidence>
<feature type="transmembrane region" description="Helical" evidence="1">
    <location>
        <begin position="6"/>
        <end position="27"/>
    </location>
</feature>
<sequence>MEECNVVFHLAALIGIPYSYVSPLAYIKTNFEGTYNVLEAAKNLDLEQVLITSTSE</sequence>
<dbReference type="EMBL" id="UINC01135482">
    <property type="protein sequence ID" value="SVD19655.1"/>
    <property type="molecule type" value="Genomic_DNA"/>
</dbReference>
<dbReference type="SUPFAM" id="SSF51735">
    <property type="entry name" value="NAD(P)-binding Rossmann-fold domains"/>
    <property type="match status" value="1"/>
</dbReference>
<gene>
    <name evidence="3" type="ORF">METZ01_LOCUS372509</name>
</gene>
<evidence type="ECO:0000313" key="3">
    <source>
        <dbReference type="EMBL" id="SVD19655.1"/>
    </source>
</evidence>
<keyword evidence="1" id="KW-1133">Transmembrane helix</keyword>
<keyword evidence="1" id="KW-0812">Transmembrane</keyword>
<dbReference type="Pfam" id="PF16363">
    <property type="entry name" value="GDP_Man_Dehyd"/>
    <property type="match status" value="1"/>
</dbReference>